<organism evidence="1 2">
    <name type="scientific">Alcanivorax xiamenensis</name>
    <dbReference type="NCBI Taxonomy" id="1177156"/>
    <lineage>
        <taxon>Bacteria</taxon>
        <taxon>Pseudomonadati</taxon>
        <taxon>Pseudomonadota</taxon>
        <taxon>Gammaproteobacteria</taxon>
        <taxon>Oceanospirillales</taxon>
        <taxon>Alcanivoracaceae</taxon>
        <taxon>Alcanivorax</taxon>
    </lineage>
</organism>
<protein>
    <submittedName>
        <fullName evidence="1">Uncharacterized protein</fullName>
    </submittedName>
</protein>
<sequence>MGGSVSCAVTIMQMEMIRIAFRKKTKPVWISEPRERKFLLYLGLEEELPLHRRLRSSVVMEV</sequence>
<accession>A0ABQ6Y3C7</accession>
<dbReference type="EMBL" id="AQPF01000054">
    <property type="protein sequence ID" value="KAF0803199.1"/>
    <property type="molecule type" value="Genomic_DNA"/>
</dbReference>
<comment type="caution">
    <text evidence="1">The sequence shown here is derived from an EMBL/GenBank/DDBJ whole genome shotgun (WGS) entry which is preliminary data.</text>
</comment>
<name>A0ABQ6Y3C7_9GAMM</name>
<dbReference type="Proteomes" id="UP000771797">
    <property type="component" value="Unassembled WGS sequence"/>
</dbReference>
<evidence type="ECO:0000313" key="2">
    <source>
        <dbReference type="Proteomes" id="UP000771797"/>
    </source>
</evidence>
<evidence type="ECO:0000313" key="1">
    <source>
        <dbReference type="EMBL" id="KAF0803199.1"/>
    </source>
</evidence>
<keyword evidence="2" id="KW-1185">Reference proteome</keyword>
<proteinExistence type="predicted"/>
<reference evidence="1 2" key="1">
    <citation type="submission" date="2012-09" db="EMBL/GenBank/DDBJ databases">
        <title>Genome Sequence of alkane-degrading Bacterium Alcanivorax sp. 6-D-6.</title>
        <authorList>
            <person name="Lai Q."/>
            <person name="Shao Z."/>
        </authorList>
    </citation>
    <scope>NUCLEOTIDE SEQUENCE [LARGE SCALE GENOMIC DNA]</scope>
    <source>
        <strain evidence="1 2">6-D-6</strain>
    </source>
</reference>
<gene>
    <name evidence="1" type="ORF">A6D6_03780</name>
</gene>